<evidence type="ECO:0000256" key="8">
    <source>
        <dbReference type="ARBA" id="ARBA00023154"/>
    </source>
</evidence>
<keyword evidence="8 12" id="KW-0457">Lysine biosynthesis</keyword>
<feature type="binding site" evidence="12 15">
    <location>
        <position position="207"/>
    </location>
    <ligand>
        <name>pyruvate</name>
        <dbReference type="ChEBI" id="CHEBI:15361"/>
    </ligand>
</feature>
<dbReference type="OrthoDB" id="9782828at2"/>
<name>E6MK28_9FIRM</name>
<dbReference type="AlphaFoldDB" id="E6MK28"/>
<dbReference type="EMBL" id="AEQN01000033">
    <property type="protein sequence ID" value="EFV00547.1"/>
    <property type="molecule type" value="Genomic_DNA"/>
</dbReference>
<dbReference type="InterPro" id="IPR005263">
    <property type="entry name" value="DapA"/>
</dbReference>
<evidence type="ECO:0000256" key="7">
    <source>
        <dbReference type="ARBA" id="ARBA00022915"/>
    </source>
</evidence>
<dbReference type="PIRSF" id="PIRSF001365">
    <property type="entry name" value="DHDPS"/>
    <property type="match status" value="1"/>
</dbReference>
<dbReference type="RefSeq" id="WP_006599785.1">
    <property type="nucleotide sequence ID" value="NZ_GL622359.1"/>
</dbReference>
<dbReference type="PRINTS" id="PR00146">
    <property type="entry name" value="DHPICSNTHASE"/>
</dbReference>
<feature type="site" description="Part of a proton relay during catalysis" evidence="12">
    <location>
        <position position="110"/>
    </location>
</feature>
<dbReference type="GO" id="GO:0019877">
    <property type="term" value="P:diaminopimelate biosynthetic process"/>
    <property type="evidence" value="ECO:0007669"/>
    <property type="project" value="UniProtKB-UniRule"/>
</dbReference>
<comment type="caution">
    <text evidence="16">The sequence shown here is derived from an EMBL/GenBank/DDBJ whole genome shotgun (WGS) entry which is preliminary data.</text>
</comment>
<dbReference type="InterPro" id="IPR020624">
    <property type="entry name" value="Schiff_base-form_aldolases_CS"/>
</dbReference>
<dbReference type="eggNOG" id="COG0329">
    <property type="taxonomic scope" value="Bacteria"/>
</dbReference>
<evidence type="ECO:0000256" key="6">
    <source>
        <dbReference type="ARBA" id="ARBA00022605"/>
    </source>
</evidence>
<evidence type="ECO:0000256" key="1">
    <source>
        <dbReference type="ARBA" id="ARBA00003294"/>
    </source>
</evidence>
<evidence type="ECO:0000313" key="17">
    <source>
        <dbReference type="Proteomes" id="UP000004754"/>
    </source>
</evidence>
<dbReference type="InterPro" id="IPR002220">
    <property type="entry name" value="DapA-like"/>
</dbReference>
<dbReference type="SMART" id="SM01130">
    <property type="entry name" value="DHDPS"/>
    <property type="match status" value="1"/>
</dbReference>
<dbReference type="PROSITE" id="PS00665">
    <property type="entry name" value="DHDPS_1"/>
    <property type="match status" value="1"/>
</dbReference>
<evidence type="ECO:0000256" key="15">
    <source>
        <dbReference type="PIRSR" id="PIRSR001365-2"/>
    </source>
</evidence>
<proteinExistence type="inferred from homology"/>
<evidence type="ECO:0000256" key="10">
    <source>
        <dbReference type="ARBA" id="ARBA00023270"/>
    </source>
</evidence>
<dbReference type="PROSITE" id="PS00666">
    <property type="entry name" value="DHDPS_2"/>
    <property type="match status" value="1"/>
</dbReference>
<dbReference type="Gene3D" id="3.20.20.70">
    <property type="entry name" value="Aldolase class I"/>
    <property type="match status" value="1"/>
</dbReference>
<comment type="similarity">
    <text evidence="3 12 13">Belongs to the DapA family.</text>
</comment>
<gene>
    <name evidence="12 16" type="primary">dapA</name>
    <name evidence="16" type="ORF">HMP0721_2364</name>
</gene>
<dbReference type="STRING" id="887929.HMP0721_2364"/>
<dbReference type="NCBIfam" id="TIGR00674">
    <property type="entry name" value="dapA"/>
    <property type="match status" value="1"/>
</dbReference>
<dbReference type="CDD" id="cd00950">
    <property type="entry name" value="DHDPS"/>
    <property type="match status" value="1"/>
</dbReference>
<evidence type="ECO:0000256" key="11">
    <source>
        <dbReference type="ARBA" id="ARBA00047836"/>
    </source>
</evidence>
<feature type="active site" description="Schiff-base intermediate with substrate" evidence="12 14">
    <location>
        <position position="164"/>
    </location>
</feature>
<evidence type="ECO:0000256" key="3">
    <source>
        <dbReference type="ARBA" id="ARBA00007592"/>
    </source>
</evidence>
<keyword evidence="7 12" id="KW-0220">Diaminopimelate biosynthesis</keyword>
<organism evidence="16 17">
    <name type="scientific">Pseudoramibacter alactolyticus ATCC 23263</name>
    <dbReference type="NCBI Taxonomy" id="887929"/>
    <lineage>
        <taxon>Bacteria</taxon>
        <taxon>Bacillati</taxon>
        <taxon>Bacillota</taxon>
        <taxon>Clostridia</taxon>
        <taxon>Eubacteriales</taxon>
        <taxon>Eubacteriaceae</taxon>
        <taxon>Pseudoramibacter</taxon>
    </lineage>
</organism>
<comment type="caution">
    <text evidence="12">Was originally thought to be a dihydrodipicolinate synthase (DHDPS), catalyzing the condensation of (S)-aspartate-beta-semialdehyde [(S)-ASA] and pyruvate to dihydrodipicolinate (DHDP). However, it was shown in E.coli that the product of the enzymatic reaction is not dihydrodipicolinate but in fact (4S)-4-hydroxy-2,3,4,5-tetrahydro-(2S)-dipicolinic acid (HTPA), and that the consecutive dehydration reaction leading to DHDP is not spontaneous but catalyzed by DapB.</text>
</comment>
<dbReference type="UniPathway" id="UPA00034">
    <property type="reaction ID" value="UER00017"/>
</dbReference>
<keyword evidence="5 12" id="KW-0963">Cytoplasm</keyword>
<dbReference type="PANTHER" id="PTHR12128">
    <property type="entry name" value="DIHYDRODIPICOLINATE SYNTHASE"/>
    <property type="match status" value="1"/>
</dbReference>
<reference evidence="16 17" key="1">
    <citation type="submission" date="2010-12" db="EMBL/GenBank/DDBJ databases">
        <authorList>
            <person name="Muzny D."/>
            <person name="Qin X."/>
            <person name="Deng J."/>
            <person name="Jiang H."/>
            <person name="Liu Y."/>
            <person name="Qu J."/>
            <person name="Song X.-Z."/>
            <person name="Zhang L."/>
            <person name="Thornton R."/>
            <person name="Coyle M."/>
            <person name="Francisco L."/>
            <person name="Jackson L."/>
            <person name="Javaid M."/>
            <person name="Korchina V."/>
            <person name="Kovar C."/>
            <person name="Mata R."/>
            <person name="Mathew T."/>
            <person name="Ngo R."/>
            <person name="Nguyen L."/>
            <person name="Nguyen N."/>
            <person name="Okwuonu G."/>
            <person name="Ongeri F."/>
            <person name="Pham C."/>
            <person name="Simmons D."/>
            <person name="Wilczek-Boney K."/>
            <person name="Hale W."/>
            <person name="Jakkamsetti A."/>
            <person name="Pham P."/>
            <person name="Ruth R."/>
            <person name="San Lucas F."/>
            <person name="Warren J."/>
            <person name="Zhang J."/>
            <person name="Zhao Z."/>
            <person name="Zhou C."/>
            <person name="Zhu D."/>
            <person name="Lee S."/>
            <person name="Bess C."/>
            <person name="Blankenburg K."/>
            <person name="Forbes L."/>
            <person name="Fu Q."/>
            <person name="Gubbala S."/>
            <person name="Hirani K."/>
            <person name="Jayaseelan J.C."/>
            <person name="Lara F."/>
            <person name="Munidasa M."/>
            <person name="Palculict T."/>
            <person name="Patil S."/>
            <person name="Pu L.-L."/>
            <person name="Saada N."/>
            <person name="Tang L."/>
            <person name="Weissenberger G."/>
            <person name="Zhu Y."/>
            <person name="Hemphill L."/>
            <person name="Shang Y."/>
            <person name="Youmans B."/>
            <person name="Ayvaz T."/>
            <person name="Ross M."/>
            <person name="Santibanez J."/>
            <person name="Aqrawi P."/>
            <person name="Gross S."/>
            <person name="Joshi V."/>
            <person name="Fowler G."/>
            <person name="Nazareth L."/>
            <person name="Reid J."/>
            <person name="Worley K."/>
            <person name="Petrosino J."/>
            <person name="Highlander S."/>
            <person name="Gibbs R."/>
        </authorList>
    </citation>
    <scope>NUCLEOTIDE SEQUENCE [LARGE SCALE GENOMIC DNA]</scope>
    <source>
        <strain evidence="16 17">ATCC 23263</strain>
    </source>
</reference>
<evidence type="ECO:0000256" key="9">
    <source>
        <dbReference type="ARBA" id="ARBA00023239"/>
    </source>
</evidence>
<evidence type="ECO:0000256" key="12">
    <source>
        <dbReference type="HAMAP-Rule" id="MF_00418"/>
    </source>
</evidence>
<accession>E6MK28</accession>
<evidence type="ECO:0000256" key="14">
    <source>
        <dbReference type="PIRSR" id="PIRSR001365-1"/>
    </source>
</evidence>
<keyword evidence="9 12" id="KW-0456">Lyase</keyword>
<dbReference type="Proteomes" id="UP000004754">
    <property type="component" value="Unassembled WGS sequence"/>
</dbReference>
<dbReference type="Pfam" id="PF00701">
    <property type="entry name" value="DHDPS"/>
    <property type="match status" value="1"/>
</dbReference>
<protein>
    <recommendedName>
        <fullName evidence="4 12">4-hydroxy-tetrahydrodipicolinate synthase</fullName>
        <shortName evidence="12">HTPA synthase</shortName>
        <ecNumber evidence="4 12">4.3.3.7</ecNumber>
    </recommendedName>
</protein>
<comment type="catalytic activity">
    <reaction evidence="11 12">
        <text>L-aspartate 4-semialdehyde + pyruvate = (2S,4S)-4-hydroxy-2,3,4,5-tetrahydrodipicolinate + H2O + H(+)</text>
        <dbReference type="Rhea" id="RHEA:34171"/>
        <dbReference type="ChEBI" id="CHEBI:15361"/>
        <dbReference type="ChEBI" id="CHEBI:15377"/>
        <dbReference type="ChEBI" id="CHEBI:15378"/>
        <dbReference type="ChEBI" id="CHEBI:67139"/>
        <dbReference type="ChEBI" id="CHEBI:537519"/>
        <dbReference type="EC" id="4.3.3.7"/>
    </reaction>
</comment>
<comment type="pathway">
    <text evidence="2 12">Amino-acid biosynthesis; L-lysine biosynthesis via DAP pathway; (S)-tetrahydrodipicolinate from L-aspartate: step 3/4.</text>
</comment>
<dbReference type="InterPro" id="IPR020625">
    <property type="entry name" value="Schiff_base-form_aldolases_AS"/>
</dbReference>
<dbReference type="HOGENOM" id="CLU_049343_7_1_9"/>
<dbReference type="GO" id="GO:0009089">
    <property type="term" value="P:lysine biosynthetic process via diaminopimelate"/>
    <property type="evidence" value="ECO:0007669"/>
    <property type="project" value="UniProtKB-UniRule"/>
</dbReference>
<dbReference type="HAMAP" id="MF_00418">
    <property type="entry name" value="DapA"/>
    <property type="match status" value="1"/>
</dbReference>
<sequence length="296" mass="31508">MATIFTGSCVAMITPFDASGQVDYDAMKANIERHIAEGTDALLICGTTGESSTLSDDEHREVLRVAGECIARRVPFIAGTGSNDTAYSVGLTRYAKTVGADAALVINPYYNKTTQEGIYRHIKAIADSCELPLIIYNVPSRTGSNILPATTARLAKLPTVQAIKEASGDISQIAEVIELTEADDFDVYSGNDDQTLPIIALGGKGVISVTANIAPKAMHELAAACLADDMANARAHMRETNILNRAMFYENNPIPVKTAMALMGLDTGVMRLPLVPMGEANKARLVEALKAYGGLI</sequence>
<comment type="subunit">
    <text evidence="12">Homotetramer; dimer of dimers.</text>
</comment>
<dbReference type="EC" id="4.3.3.7" evidence="4 12"/>
<comment type="subcellular location">
    <subcellularLocation>
        <location evidence="12">Cytoplasm</location>
    </subcellularLocation>
</comment>
<keyword evidence="6 12" id="KW-0028">Amino-acid biosynthesis</keyword>
<feature type="binding site" evidence="12 15">
    <location>
        <position position="48"/>
    </location>
    <ligand>
        <name>pyruvate</name>
        <dbReference type="ChEBI" id="CHEBI:15361"/>
    </ligand>
</feature>
<keyword evidence="17" id="KW-1185">Reference proteome</keyword>
<dbReference type="GO" id="GO:0005829">
    <property type="term" value="C:cytosol"/>
    <property type="evidence" value="ECO:0007669"/>
    <property type="project" value="TreeGrafter"/>
</dbReference>
<evidence type="ECO:0000256" key="5">
    <source>
        <dbReference type="ARBA" id="ARBA00022490"/>
    </source>
</evidence>
<dbReference type="GO" id="GO:0008840">
    <property type="term" value="F:4-hydroxy-tetrahydrodipicolinate synthase activity"/>
    <property type="evidence" value="ECO:0007669"/>
    <property type="project" value="UniProtKB-UniRule"/>
</dbReference>
<evidence type="ECO:0000256" key="13">
    <source>
        <dbReference type="PIRNR" id="PIRNR001365"/>
    </source>
</evidence>
<dbReference type="PANTHER" id="PTHR12128:SF66">
    <property type="entry name" value="4-HYDROXY-2-OXOGLUTARATE ALDOLASE, MITOCHONDRIAL"/>
    <property type="match status" value="1"/>
</dbReference>
<comment type="function">
    <text evidence="1 12">Catalyzes the condensation of (S)-aspartate-beta-semialdehyde [(S)-ASA] and pyruvate to 4-hydroxy-tetrahydrodipicolinate (HTPA).</text>
</comment>
<evidence type="ECO:0000256" key="2">
    <source>
        <dbReference type="ARBA" id="ARBA00005120"/>
    </source>
</evidence>
<feature type="active site" description="Proton donor/acceptor" evidence="12 14">
    <location>
        <position position="136"/>
    </location>
</feature>
<dbReference type="InterPro" id="IPR013785">
    <property type="entry name" value="Aldolase_TIM"/>
</dbReference>
<keyword evidence="10 12" id="KW-0704">Schiff base</keyword>
<evidence type="ECO:0000256" key="4">
    <source>
        <dbReference type="ARBA" id="ARBA00012086"/>
    </source>
</evidence>
<evidence type="ECO:0000313" key="16">
    <source>
        <dbReference type="EMBL" id="EFV00547.1"/>
    </source>
</evidence>
<dbReference type="SUPFAM" id="SSF51569">
    <property type="entry name" value="Aldolase"/>
    <property type="match status" value="1"/>
</dbReference>
<feature type="site" description="Part of a proton relay during catalysis" evidence="12">
    <location>
        <position position="47"/>
    </location>
</feature>